<dbReference type="Proteomes" id="UP000004931">
    <property type="component" value="Unassembled WGS sequence"/>
</dbReference>
<keyword evidence="1" id="KW-0732">Signal</keyword>
<dbReference type="EMBL" id="AAVT01000001">
    <property type="protein sequence ID" value="EAW32955.1"/>
    <property type="molecule type" value="Genomic_DNA"/>
</dbReference>
<dbReference type="STRING" id="247633.GP2143_16906"/>
<protein>
    <submittedName>
        <fullName evidence="2">Uncharacterized protein</fullName>
    </submittedName>
</protein>
<dbReference type="AlphaFoldDB" id="A0YA01"/>
<feature type="chain" id="PRO_5002631015" evidence="1">
    <location>
        <begin position="22"/>
        <end position="139"/>
    </location>
</feature>
<evidence type="ECO:0000256" key="1">
    <source>
        <dbReference type="SAM" id="SignalP"/>
    </source>
</evidence>
<gene>
    <name evidence="2" type="ORF">GP2143_16906</name>
</gene>
<keyword evidence="3" id="KW-1185">Reference proteome</keyword>
<feature type="signal peptide" evidence="1">
    <location>
        <begin position="1"/>
        <end position="21"/>
    </location>
</feature>
<evidence type="ECO:0000313" key="2">
    <source>
        <dbReference type="EMBL" id="EAW32955.1"/>
    </source>
</evidence>
<evidence type="ECO:0000313" key="3">
    <source>
        <dbReference type="Proteomes" id="UP000004931"/>
    </source>
</evidence>
<name>A0YA01_9GAMM</name>
<dbReference type="PROSITE" id="PS51257">
    <property type="entry name" value="PROKAR_LIPOPROTEIN"/>
    <property type="match status" value="1"/>
</dbReference>
<reference evidence="2 3" key="1">
    <citation type="journal article" date="2010" name="J. Bacteriol.">
        <title>Genome sequence of the oligotrophic marine Gammaproteobacterium HTCC2143, isolated from the Oregon Coast.</title>
        <authorList>
            <person name="Oh H.M."/>
            <person name="Kang I."/>
            <person name="Ferriera S."/>
            <person name="Giovannoni S.J."/>
            <person name="Cho J.C."/>
        </authorList>
    </citation>
    <scope>NUCLEOTIDE SEQUENCE [LARGE SCALE GENOMIC DNA]</scope>
    <source>
        <strain evidence="2 3">HTCC2143</strain>
    </source>
</reference>
<organism evidence="2 3">
    <name type="scientific">marine gamma proteobacterium HTCC2143</name>
    <dbReference type="NCBI Taxonomy" id="247633"/>
    <lineage>
        <taxon>Bacteria</taxon>
        <taxon>Pseudomonadati</taxon>
        <taxon>Pseudomonadota</taxon>
        <taxon>Gammaproteobacteria</taxon>
        <taxon>Cellvibrionales</taxon>
        <taxon>Spongiibacteraceae</taxon>
        <taxon>BD1-7 clade</taxon>
    </lineage>
</organism>
<comment type="caution">
    <text evidence="2">The sequence shown here is derived from an EMBL/GenBank/DDBJ whole genome shotgun (WGS) entry which is preliminary data.</text>
</comment>
<accession>A0YA01</accession>
<sequence length="139" mass="15605">MLIRVRSFSLSWLFISFSIFACSSLSAQETSLDKQQLSACGYPDLPVIVDGSNANKSAMSAMHQQVSEFVVSIEGSLECLDKAANQATPENAEIINQLYNNGVDQLNFIATQYNEQVRLYNRYQQVLDNSMILQNPYNH</sequence>
<proteinExistence type="predicted"/>